<dbReference type="PANTHER" id="PTHR22796">
    <property type="entry name" value="URG4-RELATED"/>
    <property type="match status" value="1"/>
</dbReference>
<protein>
    <recommendedName>
        <fullName evidence="6">VWFA domain-containing protein</fullName>
    </recommendedName>
</protein>
<dbReference type="SUPFAM" id="SSF52540">
    <property type="entry name" value="P-loop containing nucleoside triphosphate hydrolases"/>
    <property type="match status" value="1"/>
</dbReference>
<reference evidence="4" key="1">
    <citation type="submission" date="2019-03" db="EMBL/GenBank/DDBJ databases">
        <title>Long read genome sequence of the mycoparasitic Pythium oligandrum ATCC 38472 isolated from sugarbeet rhizosphere.</title>
        <authorList>
            <person name="Gaulin E."/>
        </authorList>
    </citation>
    <scope>NUCLEOTIDE SEQUENCE</scope>
    <source>
        <strain evidence="4">ATCC 38472_TT</strain>
    </source>
</reference>
<dbReference type="Pfam" id="PF00092">
    <property type="entry name" value="VWA"/>
    <property type="match status" value="1"/>
</dbReference>
<comment type="caution">
    <text evidence="4">The sequence shown here is derived from an EMBL/GenBank/DDBJ whole genome shotgun (WGS) entry which is preliminary data.</text>
</comment>
<dbReference type="InterPro" id="IPR001841">
    <property type="entry name" value="Znf_RING"/>
</dbReference>
<dbReference type="PROSITE" id="PS50234">
    <property type="entry name" value="VWFA"/>
    <property type="match status" value="1"/>
</dbReference>
<dbReference type="Pfam" id="PF13639">
    <property type="entry name" value="zf-RING_2"/>
    <property type="match status" value="1"/>
</dbReference>
<dbReference type="PROSITE" id="PS50089">
    <property type="entry name" value="ZF_RING_2"/>
    <property type="match status" value="1"/>
</dbReference>
<dbReference type="SMART" id="SM00184">
    <property type="entry name" value="RING"/>
    <property type="match status" value="1"/>
</dbReference>
<dbReference type="PANTHER" id="PTHR22796:SF1">
    <property type="entry name" value="VWFA DOMAIN-CONTAINING PROTEIN"/>
    <property type="match status" value="1"/>
</dbReference>
<keyword evidence="1" id="KW-0863">Zinc-finger</keyword>
<feature type="domain" description="VWFA" evidence="3">
    <location>
        <begin position="1588"/>
        <end position="1762"/>
    </location>
</feature>
<dbReference type="EMBL" id="SPLM01000074">
    <property type="protein sequence ID" value="TMW62248.1"/>
    <property type="molecule type" value="Genomic_DNA"/>
</dbReference>
<keyword evidence="1" id="KW-0862">Zinc</keyword>
<evidence type="ECO:0000313" key="5">
    <source>
        <dbReference type="Proteomes" id="UP000794436"/>
    </source>
</evidence>
<dbReference type="InterPro" id="IPR027417">
    <property type="entry name" value="P-loop_NTPase"/>
</dbReference>
<evidence type="ECO:0000313" key="4">
    <source>
        <dbReference type="EMBL" id="TMW62248.1"/>
    </source>
</evidence>
<dbReference type="SUPFAM" id="SSF53300">
    <property type="entry name" value="vWA-like"/>
    <property type="match status" value="1"/>
</dbReference>
<dbReference type="Gene3D" id="3.30.40.10">
    <property type="entry name" value="Zinc/RING finger domain, C3HC4 (zinc finger)"/>
    <property type="match status" value="1"/>
</dbReference>
<keyword evidence="1" id="KW-0479">Metal-binding</keyword>
<dbReference type="Gene3D" id="3.40.50.410">
    <property type="entry name" value="von Willebrand factor, type A domain"/>
    <property type="match status" value="1"/>
</dbReference>
<dbReference type="GO" id="GO:0008270">
    <property type="term" value="F:zinc ion binding"/>
    <property type="evidence" value="ECO:0007669"/>
    <property type="project" value="UniProtKB-KW"/>
</dbReference>
<evidence type="ECO:0000259" key="2">
    <source>
        <dbReference type="PROSITE" id="PS50089"/>
    </source>
</evidence>
<organism evidence="4 5">
    <name type="scientific">Pythium oligandrum</name>
    <name type="common">Mycoparasitic fungus</name>
    <dbReference type="NCBI Taxonomy" id="41045"/>
    <lineage>
        <taxon>Eukaryota</taxon>
        <taxon>Sar</taxon>
        <taxon>Stramenopiles</taxon>
        <taxon>Oomycota</taxon>
        <taxon>Peronosporomycetes</taxon>
        <taxon>Pythiales</taxon>
        <taxon>Pythiaceae</taxon>
        <taxon>Pythium</taxon>
    </lineage>
</organism>
<dbReference type="OrthoDB" id="2343366at2759"/>
<feature type="domain" description="RING-type" evidence="2">
    <location>
        <begin position="1779"/>
        <end position="1825"/>
    </location>
</feature>
<gene>
    <name evidence="4" type="ORF">Poli38472_009741</name>
</gene>
<dbReference type="Gene3D" id="3.40.50.300">
    <property type="entry name" value="P-loop containing nucleotide triphosphate hydrolases"/>
    <property type="match status" value="1"/>
</dbReference>
<dbReference type="CDD" id="cd00198">
    <property type="entry name" value="vWFA"/>
    <property type="match status" value="1"/>
</dbReference>
<evidence type="ECO:0000256" key="1">
    <source>
        <dbReference type="PROSITE-ProRule" id="PRU00175"/>
    </source>
</evidence>
<dbReference type="InterPro" id="IPR013083">
    <property type="entry name" value="Znf_RING/FYVE/PHD"/>
</dbReference>
<dbReference type="InterPro" id="IPR002035">
    <property type="entry name" value="VWF_A"/>
</dbReference>
<proteinExistence type="predicted"/>
<accession>A0A8K1FL17</accession>
<evidence type="ECO:0000259" key="3">
    <source>
        <dbReference type="PROSITE" id="PS50234"/>
    </source>
</evidence>
<sequence>MVSARCFRLLALVSEVQNEVEVVKPILQELEVMRLSCALGMLANVNVKDFEHDLLEASEFDDDFARFLRQELFGGRNGGDDASASTSHQVSVASVFGKQSEVKYHLQKLNAWDDDVKRHLRERDQGIYAVLLPDDTMSDEVASPKLVLFGWLVDCLFEPEHLRDTPTYILRFLTCLSSNVTCCLSKVDWSNLQAVVSAMDSNDMDDWKSYSVAFRVERQQDEEDSVDISLAQTLRLPRSIAAKDLRLVKGKYPAVVSFSMEPRTKKRITKKIEFTSPQELGQWMVDHAKQYNLKWDDERWLASAKEALLRAAERWPEDELERVEEEVSRSLATVDEECEEEATRSAERIRSELIDAADVVFSVDLVKPSDLHTQRLDIIKDYITVLNSSQGLVHEVSEETKMILRLPFRLRNQMKRFFGIYESGQTRRLEELLNKIVVSKLTNLKTETPGMWAKFRGLFKGTDDESPDLTQFFDYMRLPLDSMKQAWIAAVSTVIEAYYQCERIQQVREKKAALTAIRVVDAQKVIDDACNALKHEWGDGSDHELVCSVICRMRNSTIYCDSFEEQWEPASERMEVWKLNPGLPTVSSLDRCSSLGGVRLEKGEQILSVFTVQASSVVMISVSAEGTFVRRAQFPSQSMSWQAPRVITTMLRKFHRVSTLCDFDMKDRTVVLVDATGFACFYRFNEQFSSLEVVRSIDIGAKTSLVLPLTNVLLVDGVLYMTGTNGAVQSVNVRNQQLSRKSELKCFEQENGLSPEHLFSVLDGLALGSFSTKRAMNGSLCVAINVISSEDYRILGQTSCDEATLAGEDCLTSQTFGSELFVLDTSIKMLLVMTVKASVRSDSYRIQTVTGGAGESEDSEDLARAKSLSSHWMWIIYHLFEKFPVRGLLEANTRDNPHQLHLQLSGRAEYQDDTELSKAVSEYLDGVMEALEKLNKPLHNLSLTENHSVVLSSNSDKAILHAFSNRTMVAFLQSLVTFVPIQICRAEYNRLTVMYNGQDRSSDVADTSTSDLHSADIARSIRFGLLSPLLQSWGGQCVVITSMGKQSTGKSYFLNHLTGSSFAIAGARCTDGAWMCVRVLPGEVLLIVIDFEGLGSFERTEQEDVFLSVLNASISMLTVFRMEMRFDKEIDDLFSKFQKGSQLIKNESQLFRGKLFMSVKDVNPNDHRGVVHEFVQKFGRLLDANRENNFLTDMYAGQLDVNCSPPLGTTGYYRSLTHAQRFIKDQLCGNPKAGFPTGKAFLDCVRLVLAKISILDWTSMDDSTVKMKLAEMANQLPGIVRFGAIVPVSDTISDVSSAGKDDLIDTSTGHKVLMTLDEVIGAEPSMMSAWVALQRDFPLDGIDDGDIDLGVLSTGADQVRLLAATAALHRLFQAFLKRYVDHDDHGRERRLTVSLQKKFDLFLAFIKEYGHSGSHKTVHGNMRNTIFMSSEQDIDLDDRKYQAGERGTAEMCNLYCSKMGRQHVHYLDCDQKELSKCIYTGGPEDMRRHCTRPLEPKPDHEMDEVLHERFWDTLGWEDPCTSLQEREEFAKCGYKCGAPDHDDNAVSYCVLPAWHLPEAKPTTGFDGFSYVSGHKFECTHTAAGDKIHHIFVLDCSGSMQGWPWDKLIAAFREYVHNRVDEGACQDLVSVVTFDSSVTIEYEAVSIQSMTTANVRFRGGGTSFSAGLRAANEVLSRVRFEAYKPVLVFFSDGHPADPHEGEQMAAHIQQSYNKYGLEAFAVGFGMVNLSLLQRVAQRLGGSYHHALTGAELKSTFYKISVSLGATTGLALTKPIHETLCVICQKELAAEATIVLMPCHHELHQGCFRLLTDKTADGDPVLCPSCRQEVTL</sequence>
<name>A0A8K1FL17_PYTOL</name>
<dbReference type="SMART" id="SM00327">
    <property type="entry name" value="VWA"/>
    <property type="match status" value="1"/>
</dbReference>
<dbReference type="InterPro" id="IPR036465">
    <property type="entry name" value="vWFA_dom_sf"/>
</dbReference>
<dbReference type="SUPFAM" id="SSF57850">
    <property type="entry name" value="RING/U-box"/>
    <property type="match status" value="1"/>
</dbReference>
<keyword evidence="5" id="KW-1185">Reference proteome</keyword>
<dbReference type="Proteomes" id="UP000794436">
    <property type="component" value="Unassembled WGS sequence"/>
</dbReference>
<dbReference type="CDD" id="cd16448">
    <property type="entry name" value="RING-H2"/>
    <property type="match status" value="1"/>
</dbReference>
<evidence type="ECO:0008006" key="6">
    <source>
        <dbReference type="Google" id="ProtNLM"/>
    </source>
</evidence>